<dbReference type="PROSITE" id="PS50878">
    <property type="entry name" value="RT_POL"/>
    <property type="match status" value="1"/>
</dbReference>
<dbReference type="InterPro" id="IPR043502">
    <property type="entry name" value="DNA/RNA_pol_sf"/>
</dbReference>
<dbReference type="GO" id="GO:0071897">
    <property type="term" value="P:DNA biosynthetic process"/>
    <property type="evidence" value="ECO:0007669"/>
    <property type="project" value="UniProtKB-ARBA"/>
</dbReference>
<dbReference type="OrthoDB" id="1028014at2759"/>
<dbReference type="AlphaFoldDB" id="A0A2W1BAZ4"/>
<evidence type="ECO:0000313" key="3">
    <source>
        <dbReference type="EMBL" id="PZC72589.1"/>
    </source>
</evidence>
<evidence type="ECO:0000259" key="2">
    <source>
        <dbReference type="PROSITE" id="PS50878"/>
    </source>
</evidence>
<dbReference type="Pfam" id="PF00078">
    <property type="entry name" value="RVT_1"/>
    <property type="match status" value="1"/>
</dbReference>
<reference evidence="3 4" key="1">
    <citation type="journal article" date="2017" name="BMC Biol.">
        <title>Genomic innovations, transcriptional plasticity and gene loss underlying the evolution and divergence of two highly polyphagous and invasive Helicoverpa pest species.</title>
        <authorList>
            <person name="Pearce S.L."/>
            <person name="Clarke D.F."/>
            <person name="East P.D."/>
            <person name="Elfekih S."/>
            <person name="Gordon K.H."/>
            <person name="Jermiin L.S."/>
            <person name="McGaughran A."/>
            <person name="Oakeshott J.G."/>
            <person name="Papanikolaou A."/>
            <person name="Perera O.P."/>
            <person name="Rane R.V."/>
            <person name="Richards S."/>
            <person name="Tay W.T."/>
            <person name="Walsh T.K."/>
            <person name="Anderson A."/>
            <person name="Anderson C.J."/>
            <person name="Asgari S."/>
            <person name="Board P.G."/>
            <person name="Bretschneider A."/>
            <person name="Campbell P.M."/>
            <person name="Chertemps T."/>
            <person name="Christeller J.T."/>
            <person name="Coppin C.W."/>
            <person name="Downes S.J."/>
            <person name="Duan G."/>
            <person name="Farnsworth C.A."/>
            <person name="Good R.T."/>
            <person name="Han L.B."/>
            <person name="Han Y.C."/>
            <person name="Hatje K."/>
            <person name="Horne I."/>
            <person name="Huang Y.P."/>
            <person name="Hughes D.S."/>
            <person name="Jacquin-Joly E."/>
            <person name="James W."/>
            <person name="Jhangiani S."/>
            <person name="Kollmar M."/>
            <person name="Kuwar S.S."/>
            <person name="Li S."/>
            <person name="Liu N.Y."/>
            <person name="Maibeche M.T."/>
            <person name="Miller J.R."/>
            <person name="Montagne N."/>
            <person name="Perry T."/>
            <person name="Qu J."/>
            <person name="Song S.V."/>
            <person name="Sutton G.G."/>
            <person name="Vogel H."/>
            <person name="Walenz B.P."/>
            <person name="Xu W."/>
            <person name="Zhang H.J."/>
            <person name="Zou Z."/>
            <person name="Batterham P."/>
            <person name="Edwards O.R."/>
            <person name="Feyereisen R."/>
            <person name="Gibbs R.A."/>
            <person name="Heckel D.G."/>
            <person name="McGrath A."/>
            <person name="Robin C."/>
            <person name="Scherer S.E."/>
            <person name="Worley K.C."/>
            <person name="Wu Y.D."/>
        </authorList>
    </citation>
    <scope>NUCLEOTIDE SEQUENCE [LARGE SCALE GENOMIC DNA]</scope>
    <source>
        <strain evidence="3">Harm_GR_Male_#8</strain>
        <tissue evidence="3">Whole organism</tissue>
    </source>
</reference>
<sequence>MARDPRAFWDYIRSRKGNSNNRKIIKEGQELSQYECALEFARYFESVYNPEAPALSVAAASAGAGRGAAPLQGARVHLQRMRAADVRRALARLPPKRSAGPDGIPAFIFNDCRAVLVEPLVHLFNVCIDSARFPERWKLTRVVPVPKGSGGTAASDYRPVAVLCTPAKVFESTIHNSLYLQISALLSDAQHGFRPGRGTTGNLLDLMTQIVPTVDAGQQVDVAYFDFRKAFDTVDNDILLSRLADVGCTTHTLSFLASYLGDRCQYVDCGGQLSEPYFTRSGVSQGSNLGPLLFIITVNDLPNVVTESTPLLFADDLKLVNKVKQGTDHDTLQRDIDRVVEWSVQNKLYFNVNKCVVCTFSRARSPSHHQYHMGGSPLQRVSEVRDLGVRFTADVHFRNHVTQVCKKAYRNLGMLLRIANTFTNFRALKALYEALVKSHLECNAVVWGPHETKYQLMLERIQNKFLRFMYLKQYGVYPGYPLLYPTLFILGMIGYYRLEVRREVALAVYLWKVMSGKIHNPGVLSTVSLCVPDGCVGRRRRPPLLSVPPARTNLLQRAPLTRALRALNALSQRCPNLACSSKFRAALQALPNRCAKCSSPIDRNLVKINMETVNRCVKQYQEGAKLMDEERTEDAITAMCEAIDTFHEVARPPHRDTHLAQEALRSCFAAAGNVHRVRGDQLPPPDTDNKEKIAT</sequence>
<name>A0A2W1BAZ4_HELAM</name>
<keyword evidence="1" id="KW-0472">Membrane</keyword>
<feature type="domain" description="Reverse transcriptase" evidence="2">
    <location>
        <begin position="126"/>
        <end position="378"/>
    </location>
</feature>
<dbReference type="PANTHER" id="PTHR33332">
    <property type="entry name" value="REVERSE TRANSCRIPTASE DOMAIN-CONTAINING PROTEIN"/>
    <property type="match status" value="1"/>
</dbReference>
<keyword evidence="1" id="KW-1133">Transmembrane helix</keyword>
<keyword evidence="4" id="KW-1185">Reference proteome</keyword>
<dbReference type="Proteomes" id="UP000249218">
    <property type="component" value="Unassembled WGS sequence"/>
</dbReference>
<accession>A0A2W1BAZ4</accession>
<evidence type="ECO:0000313" key="4">
    <source>
        <dbReference type="Proteomes" id="UP000249218"/>
    </source>
</evidence>
<feature type="transmembrane region" description="Helical" evidence="1">
    <location>
        <begin position="477"/>
        <end position="496"/>
    </location>
</feature>
<dbReference type="SUPFAM" id="SSF56672">
    <property type="entry name" value="DNA/RNA polymerases"/>
    <property type="match status" value="1"/>
</dbReference>
<dbReference type="CDD" id="cd01650">
    <property type="entry name" value="RT_nLTR_like"/>
    <property type="match status" value="1"/>
</dbReference>
<dbReference type="EMBL" id="KZ150173">
    <property type="protein sequence ID" value="PZC72589.1"/>
    <property type="molecule type" value="Genomic_DNA"/>
</dbReference>
<organism evidence="3 4">
    <name type="scientific">Helicoverpa armigera</name>
    <name type="common">Cotton bollworm</name>
    <name type="synonym">Heliothis armigera</name>
    <dbReference type="NCBI Taxonomy" id="29058"/>
    <lineage>
        <taxon>Eukaryota</taxon>
        <taxon>Metazoa</taxon>
        <taxon>Ecdysozoa</taxon>
        <taxon>Arthropoda</taxon>
        <taxon>Hexapoda</taxon>
        <taxon>Insecta</taxon>
        <taxon>Pterygota</taxon>
        <taxon>Neoptera</taxon>
        <taxon>Endopterygota</taxon>
        <taxon>Lepidoptera</taxon>
        <taxon>Glossata</taxon>
        <taxon>Ditrysia</taxon>
        <taxon>Noctuoidea</taxon>
        <taxon>Noctuidae</taxon>
        <taxon>Heliothinae</taxon>
        <taxon>Helicoverpa</taxon>
    </lineage>
</organism>
<evidence type="ECO:0000256" key="1">
    <source>
        <dbReference type="SAM" id="Phobius"/>
    </source>
</evidence>
<dbReference type="InterPro" id="IPR000477">
    <property type="entry name" value="RT_dom"/>
</dbReference>
<protein>
    <recommendedName>
        <fullName evidence="2">Reverse transcriptase domain-containing protein</fullName>
    </recommendedName>
</protein>
<proteinExistence type="predicted"/>
<gene>
    <name evidence="3" type="primary">HaOG210895</name>
    <name evidence="3" type="ORF">B5X24_HaOG210895</name>
</gene>
<keyword evidence="1" id="KW-0812">Transmembrane</keyword>